<dbReference type="EMBL" id="CM056742">
    <property type="protein sequence ID" value="KAJ8681314.1"/>
    <property type="molecule type" value="Genomic_DNA"/>
</dbReference>
<dbReference type="Proteomes" id="UP001239111">
    <property type="component" value="Chromosome 2"/>
</dbReference>
<organism evidence="1 2">
    <name type="scientific">Eretmocerus hayati</name>
    <dbReference type="NCBI Taxonomy" id="131215"/>
    <lineage>
        <taxon>Eukaryota</taxon>
        <taxon>Metazoa</taxon>
        <taxon>Ecdysozoa</taxon>
        <taxon>Arthropoda</taxon>
        <taxon>Hexapoda</taxon>
        <taxon>Insecta</taxon>
        <taxon>Pterygota</taxon>
        <taxon>Neoptera</taxon>
        <taxon>Endopterygota</taxon>
        <taxon>Hymenoptera</taxon>
        <taxon>Apocrita</taxon>
        <taxon>Proctotrupomorpha</taxon>
        <taxon>Chalcidoidea</taxon>
        <taxon>Aphelinidae</taxon>
        <taxon>Aphelininae</taxon>
        <taxon>Eretmocerus</taxon>
    </lineage>
</organism>
<evidence type="ECO:0000313" key="2">
    <source>
        <dbReference type="Proteomes" id="UP001239111"/>
    </source>
</evidence>
<name>A0ACC2PDD7_9HYME</name>
<comment type="caution">
    <text evidence="1">The sequence shown here is derived from an EMBL/GenBank/DDBJ whole genome shotgun (WGS) entry which is preliminary data.</text>
</comment>
<evidence type="ECO:0000313" key="1">
    <source>
        <dbReference type="EMBL" id="KAJ8681314.1"/>
    </source>
</evidence>
<keyword evidence="2" id="KW-1185">Reference proteome</keyword>
<reference evidence="1" key="1">
    <citation type="submission" date="2023-04" db="EMBL/GenBank/DDBJ databases">
        <title>A chromosome-level genome assembly of the parasitoid wasp Eretmocerus hayati.</title>
        <authorList>
            <person name="Zhong Y."/>
            <person name="Liu S."/>
            <person name="Liu Y."/>
        </authorList>
    </citation>
    <scope>NUCLEOTIDE SEQUENCE</scope>
    <source>
        <strain evidence="1">ZJU_SS_LIU_2023</strain>
    </source>
</reference>
<sequence>MSRYRTDKMADLADGLLREQIAPTLPGSAKAYGIDAEPAVDLDKQIDEVQKQIDLRSAELTQLAARAHAHSFHGLGSQQPTRGVTRRPAAECWLPWWLTPLDVSENPHRARKPQPRILHGSEAQAPSTVWDPPTTEKDDPSLGQRLEAIARRIIVRNKRRPASGCSSGHGSLEDLPVTDTTPTEASRPALTPANIRPNLFGRVADPPLSDVDAANTDKGCCLDDCVATGRCSTPAPCERTDFSQPEGLANSETLPLFCSCQEADCVTAPSTTRLSWRTRPIHSAYRAPLTSPVRRQAHDACDSTVHKPIFLHLSYVDTTDVLL</sequence>
<accession>A0ACC2PDD7</accession>
<gene>
    <name evidence="1" type="ORF">QAD02_017101</name>
</gene>
<proteinExistence type="predicted"/>
<protein>
    <submittedName>
        <fullName evidence="1">Uncharacterized protein</fullName>
    </submittedName>
</protein>